<dbReference type="GO" id="GO:0000455">
    <property type="term" value="P:enzyme-directed rRNA pseudouridine synthesis"/>
    <property type="evidence" value="ECO:0007669"/>
    <property type="project" value="UniProtKB-ARBA"/>
</dbReference>
<dbReference type="InterPro" id="IPR036986">
    <property type="entry name" value="S4_RNA-bd_sf"/>
</dbReference>
<sequence>MKPAVDPATPAVRYVEIDESRAGQRLDNFLIATLKGVPKSHIYRILRKGEVRVNKGRARPDYRLEAGDVVRIPPLRQSPPKLDSAEAAEGFAWLLPRILYEDDDLMVVNKPAGLAVHAGSGVAVGLIEALRGLRPEAPFLDLAHRLDRDTSGCLLLAKTRPALLALHRLLREGDMEKRYLALVAGTWRGGQREVDVALEKNRPRSGERMVEVSETGKQATSLFVPHQRYGSATLMEIRLLTGRTHQARVHAAHLGHPIAGDDKYGDREFNRRLHKLGLRRLFLHAARLRFAHPVSGDKMDLEAPLPDELSGVLAKL</sequence>
<comment type="function">
    <text evidence="2">Responsible for synthesis of pseudouridine from uracil at positions 955, 2504 and 2580 in 23S ribosomal RNA.</text>
</comment>
<feature type="domain" description="RNA-binding S4" evidence="10">
    <location>
        <begin position="24"/>
        <end position="86"/>
    </location>
</feature>
<dbReference type="PROSITE" id="PS01129">
    <property type="entry name" value="PSI_RLU"/>
    <property type="match status" value="1"/>
</dbReference>
<dbReference type="GO" id="GO:0003723">
    <property type="term" value="F:RNA binding"/>
    <property type="evidence" value="ECO:0007669"/>
    <property type="project" value="UniProtKB-KW"/>
</dbReference>
<dbReference type="EMBL" id="AP014879">
    <property type="protein sequence ID" value="BAV33669.1"/>
    <property type="molecule type" value="Genomic_DNA"/>
</dbReference>
<dbReference type="Proteomes" id="UP000243180">
    <property type="component" value="Chromosome"/>
</dbReference>
<evidence type="ECO:0000256" key="6">
    <source>
        <dbReference type="ARBA" id="ARBA00023235"/>
    </source>
</evidence>
<dbReference type="NCBIfam" id="TIGR00005">
    <property type="entry name" value="rluA_subfam"/>
    <property type="match status" value="1"/>
</dbReference>
<dbReference type="PROSITE" id="PS50889">
    <property type="entry name" value="S4"/>
    <property type="match status" value="1"/>
</dbReference>
<keyword evidence="6 9" id="KW-0413">Isomerase</keyword>
<reference evidence="11 12" key="1">
    <citation type="submission" date="2015-05" db="EMBL/GenBank/DDBJ databases">
        <title>Complete genome sequence of a sulfur-oxidizing gammaproteobacterium strain HA5.</title>
        <authorList>
            <person name="Miura A."/>
            <person name="Kojima H."/>
            <person name="Fukui M."/>
        </authorList>
    </citation>
    <scope>NUCLEOTIDE SEQUENCE [LARGE SCALE GENOMIC DNA]</scope>
    <source>
        <strain evidence="11 12">HA5</strain>
    </source>
</reference>
<evidence type="ECO:0000256" key="7">
    <source>
        <dbReference type="PIRSR" id="PIRSR606225-1"/>
    </source>
</evidence>
<dbReference type="InParanoid" id="A0A1B4XFT8"/>
<keyword evidence="4" id="KW-0698">rRNA processing</keyword>
<evidence type="ECO:0000256" key="3">
    <source>
        <dbReference type="ARBA" id="ARBA00010876"/>
    </source>
</evidence>
<dbReference type="NCBIfam" id="NF008249">
    <property type="entry name" value="PRK11025.1"/>
    <property type="match status" value="1"/>
</dbReference>
<feature type="active site" evidence="7">
    <location>
        <position position="147"/>
    </location>
</feature>
<dbReference type="Gene3D" id="3.10.290.10">
    <property type="entry name" value="RNA-binding S4 domain"/>
    <property type="match status" value="1"/>
</dbReference>
<evidence type="ECO:0000256" key="8">
    <source>
        <dbReference type="PROSITE-ProRule" id="PRU00182"/>
    </source>
</evidence>
<dbReference type="PANTHER" id="PTHR21600">
    <property type="entry name" value="MITOCHONDRIAL RNA PSEUDOURIDINE SYNTHASE"/>
    <property type="match status" value="1"/>
</dbReference>
<dbReference type="FunCoup" id="A0A1B4XFT8">
    <property type="interactions" value="430"/>
</dbReference>
<dbReference type="SUPFAM" id="SSF55120">
    <property type="entry name" value="Pseudouridine synthase"/>
    <property type="match status" value="1"/>
</dbReference>
<dbReference type="InterPro" id="IPR020103">
    <property type="entry name" value="PsdUridine_synth_cat_dom_sf"/>
</dbReference>
<dbReference type="InterPro" id="IPR002942">
    <property type="entry name" value="S4_RNA-bd"/>
</dbReference>
<dbReference type="PANTHER" id="PTHR21600:SF92">
    <property type="entry name" value="RIBOSOMAL LARGE SUBUNIT PSEUDOURIDINE SYNTHASE C"/>
    <property type="match status" value="1"/>
</dbReference>
<comment type="catalytic activity">
    <reaction evidence="1">
        <text>uridine(955/2504/2580) in 23S rRNA = pseudouridine(955/2504/2580) in 23S rRNA</text>
        <dbReference type="Rhea" id="RHEA:42528"/>
        <dbReference type="Rhea" id="RHEA-COMP:10099"/>
        <dbReference type="Rhea" id="RHEA-COMP:10100"/>
        <dbReference type="ChEBI" id="CHEBI:65314"/>
        <dbReference type="ChEBI" id="CHEBI:65315"/>
        <dbReference type="EC" id="5.4.99.24"/>
    </reaction>
</comment>
<dbReference type="Gene3D" id="3.30.2350.10">
    <property type="entry name" value="Pseudouridine synthase"/>
    <property type="match status" value="1"/>
</dbReference>
<dbReference type="Pfam" id="PF00849">
    <property type="entry name" value="PseudoU_synth_2"/>
    <property type="match status" value="1"/>
</dbReference>
<dbReference type="CDD" id="cd00165">
    <property type="entry name" value="S4"/>
    <property type="match status" value="1"/>
</dbReference>
<evidence type="ECO:0000313" key="12">
    <source>
        <dbReference type="Proteomes" id="UP000243180"/>
    </source>
</evidence>
<comment type="catalytic activity">
    <reaction evidence="9">
        <text>a uridine in RNA = a pseudouridine in RNA</text>
        <dbReference type="Rhea" id="RHEA:48348"/>
        <dbReference type="Rhea" id="RHEA-COMP:12068"/>
        <dbReference type="Rhea" id="RHEA-COMP:12069"/>
        <dbReference type="ChEBI" id="CHEBI:65314"/>
        <dbReference type="ChEBI" id="CHEBI:65315"/>
    </reaction>
</comment>
<dbReference type="GO" id="GO:0160141">
    <property type="term" value="F:23S rRNA pseudouridine(955/2504/2580) synthase activity"/>
    <property type="evidence" value="ECO:0007669"/>
    <property type="project" value="UniProtKB-EC"/>
</dbReference>
<protein>
    <recommendedName>
        <fullName evidence="9">Pseudouridine synthase</fullName>
        <ecNumber evidence="9">5.4.99.-</ecNumber>
    </recommendedName>
</protein>
<evidence type="ECO:0000313" key="11">
    <source>
        <dbReference type="EMBL" id="BAV33669.1"/>
    </source>
</evidence>
<dbReference type="EC" id="5.4.99.-" evidence="9"/>
<dbReference type="OrthoDB" id="9807829at2"/>
<proteinExistence type="inferred from homology"/>
<dbReference type="InterPro" id="IPR006224">
    <property type="entry name" value="PsdUridine_synth_RluA-like_CS"/>
</dbReference>
<dbReference type="Pfam" id="PF01479">
    <property type="entry name" value="S4"/>
    <property type="match status" value="1"/>
</dbReference>
<comment type="similarity">
    <text evidence="3 9">Belongs to the pseudouridine synthase RluA family.</text>
</comment>
<dbReference type="RefSeq" id="WP_096360500.1">
    <property type="nucleotide sequence ID" value="NZ_AP014879.1"/>
</dbReference>
<gene>
    <name evidence="11" type="ORF">SCL_1358</name>
</gene>
<evidence type="ECO:0000256" key="5">
    <source>
        <dbReference type="ARBA" id="ARBA00022884"/>
    </source>
</evidence>
<dbReference type="SMART" id="SM00363">
    <property type="entry name" value="S4"/>
    <property type="match status" value="1"/>
</dbReference>
<evidence type="ECO:0000256" key="2">
    <source>
        <dbReference type="ARBA" id="ARBA00002876"/>
    </source>
</evidence>
<evidence type="ECO:0000259" key="10">
    <source>
        <dbReference type="SMART" id="SM00363"/>
    </source>
</evidence>
<dbReference type="InterPro" id="IPR006145">
    <property type="entry name" value="PsdUridine_synth_RsuA/RluA"/>
</dbReference>
<dbReference type="InterPro" id="IPR006225">
    <property type="entry name" value="PsdUridine_synth_RluC/D"/>
</dbReference>
<keyword evidence="12" id="KW-1185">Reference proteome</keyword>
<dbReference type="KEGG" id="slim:SCL_1358"/>
<dbReference type="InterPro" id="IPR050188">
    <property type="entry name" value="RluA_PseudoU_synthase"/>
</dbReference>
<evidence type="ECO:0000256" key="9">
    <source>
        <dbReference type="RuleBase" id="RU362028"/>
    </source>
</evidence>
<dbReference type="CDD" id="cd02869">
    <property type="entry name" value="PseudoU_synth_RluA_like"/>
    <property type="match status" value="1"/>
</dbReference>
<dbReference type="SUPFAM" id="SSF55174">
    <property type="entry name" value="Alpha-L RNA-binding motif"/>
    <property type="match status" value="1"/>
</dbReference>
<evidence type="ECO:0000256" key="4">
    <source>
        <dbReference type="ARBA" id="ARBA00022552"/>
    </source>
</evidence>
<accession>A0A1B4XFT8</accession>
<dbReference type="AlphaFoldDB" id="A0A1B4XFT8"/>
<keyword evidence="5 8" id="KW-0694">RNA-binding</keyword>
<evidence type="ECO:0000256" key="1">
    <source>
        <dbReference type="ARBA" id="ARBA00000381"/>
    </source>
</evidence>
<name>A0A1B4XFT8_9GAMM</name>
<organism evidence="11 12">
    <name type="scientific">Sulfuricaulis limicola</name>
    <dbReference type="NCBI Taxonomy" id="1620215"/>
    <lineage>
        <taxon>Bacteria</taxon>
        <taxon>Pseudomonadati</taxon>
        <taxon>Pseudomonadota</taxon>
        <taxon>Gammaproteobacteria</taxon>
        <taxon>Acidiferrobacterales</taxon>
        <taxon>Acidiferrobacteraceae</taxon>
        <taxon>Sulfuricaulis</taxon>
    </lineage>
</organism>